<evidence type="ECO:0000313" key="8">
    <source>
        <dbReference type="Proteomes" id="UP000230233"/>
    </source>
</evidence>
<dbReference type="STRING" id="1611254.A0A2G5V4G4"/>
<comment type="caution">
    <text evidence="7">The sequence shown here is derived from an EMBL/GenBank/DDBJ whole genome shotgun (WGS) entry which is preliminary data.</text>
</comment>
<dbReference type="SUPFAM" id="SSF47459">
    <property type="entry name" value="HLH, helix-loop-helix DNA-binding domain"/>
    <property type="match status" value="1"/>
</dbReference>
<organism evidence="7 8">
    <name type="scientific">Caenorhabditis nigoni</name>
    <dbReference type="NCBI Taxonomy" id="1611254"/>
    <lineage>
        <taxon>Eukaryota</taxon>
        <taxon>Metazoa</taxon>
        <taxon>Ecdysozoa</taxon>
        <taxon>Nematoda</taxon>
        <taxon>Chromadorea</taxon>
        <taxon>Rhabditida</taxon>
        <taxon>Rhabditina</taxon>
        <taxon>Rhabditomorpha</taxon>
        <taxon>Rhabditoidea</taxon>
        <taxon>Rhabditidae</taxon>
        <taxon>Peloderinae</taxon>
        <taxon>Caenorhabditis</taxon>
    </lineage>
</organism>
<dbReference type="GO" id="GO:0090575">
    <property type="term" value="C:RNA polymerase II transcription regulator complex"/>
    <property type="evidence" value="ECO:0007669"/>
    <property type="project" value="TreeGrafter"/>
</dbReference>
<dbReference type="Gene3D" id="4.10.280.10">
    <property type="entry name" value="Helix-loop-helix DNA-binding domain"/>
    <property type="match status" value="1"/>
</dbReference>
<proteinExistence type="predicted"/>
<dbReference type="InterPro" id="IPR015660">
    <property type="entry name" value="MASH1/Ascl1a-like"/>
</dbReference>
<keyword evidence="4" id="KW-0238">DNA-binding</keyword>
<dbReference type="GO" id="GO:0000981">
    <property type="term" value="F:DNA-binding transcription factor activity, RNA polymerase II-specific"/>
    <property type="evidence" value="ECO:0007669"/>
    <property type="project" value="TreeGrafter"/>
</dbReference>
<dbReference type="GO" id="GO:0050767">
    <property type="term" value="P:regulation of neurogenesis"/>
    <property type="evidence" value="ECO:0007669"/>
    <property type="project" value="TreeGrafter"/>
</dbReference>
<feature type="domain" description="BHLH" evidence="6">
    <location>
        <begin position="122"/>
        <end position="174"/>
    </location>
</feature>
<dbReference type="EMBL" id="PDUG01000002">
    <property type="protein sequence ID" value="PIC46673.1"/>
    <property type="molecule type" value="Genomic_DNA"/>
</dbReference>
<name>A0A2G5V4G4_9PELO</name>
<evidence type="ECO:0000256" key="3">
    <source>
        <dbReference type="ARBA" id="ARBA00022902"/>
    </source>
</evidence>
<gene>
    <name evidence="7" type="primary">Cnig_chr_II.g6285</name>
    <name evidence="7" type="ORF">B9Z55_006285</name>
</gene>
<reference evidence="8" key="1">
    <citation type="submission" date="2017-10" db="EMBL/GenBank/DDBJ databases">
        <title>Rapid genome shrinkage in a self-fertile nematode reveals novel sperm competition proteins.</title>
        <authorList>
            <person name="Yin D."/>
            <person name="Schwarz E.M."/>
            <person name="Thomas C.G."/>
            <person name="Felde R.L."/>
            <person name="Korf I.F."/>
            <person name="Cutter A.D."/>
            <person name="Schartner C.M."/>
            <person name="Ralston E.J."/>
            <person name="Meyer B.J."/>
            <person name="Haag E.S."/>
        </authorList>
    </citation>
    <scope>NUCLEOTIDE SEQUENCE [LARGE SCALE GENOMIC DNA]</scope>
    <source>
        <strain evidence="8">JU1422</strain>
    </source>
</reference>
<dbReference type="PANTHER" id="PTHR13935">
    <property type="entry name" value="ACHAETE-SCUTE TRANSCRIPTION FACTOR-RELATED"/>
    <property type="match status" value="1"/>
</dbReference>
<keyword evidence="5" id="KW-0539">Nucleus</keyword>
<dbReference type="GO" id="GO:0030182">
    <property type="term" value="P:neuron differentiation"/>
    <property type="evidence" value="ECO:0007669"/>
    <property type="project" value="TreeGrafter"/>
</dbReference>
<evidence type="ECO:0000256" key="1">
    <source>
        <dbReference type="ARBA" id="ARBA00004123"/>
    </source>
</evidence>
<keyword evidence="3" id="KW-0524">Neurogenesis</keyword>
<dbReference type="SMART" id="SM00353">
    <property type="entry name" value="HLH"/>
    <property type="match status" value="1"/>
</dbReference>
<dbReference type="Pfam" id="PF00010">
    <property type="entry name" value="HLH"/>
    <property type="match status" value="1"/>
</dbReference>
<keyword evidence="2" id="KW-0217">Developmental protein</keyword>
<evidence type="ECO:0000256" key="2">
    <source>
        <dbReference type="ARBA" id="ARBA00022473"/>
    </source>
</evidence>
<dbReference type="GO" id="GO:0040008">
    <property type="term" value="P:regulation of growth"/>
    <property type="evidence" value="ECO:0007669"/>
    <property type="project" value="UniProtKB-ARBA"/>
</dbReference>
<dbReference type="PROSITE" id="PS50888">
    <property type="entry name" value="BHLH"/>
    <property type="match status" value="1"/>
</dbReference>
<dbReference type="OrthoDB" id="10048995at2759"/>
<evidence type="ECO:0000313" key="7">
    <source>
        <dbReference type="EMBL" id="PIC46673.1"/>
    </source>
</evidence>
<dbReference type="InterPro" id="IPR036638">
    <property type="entry name" value="HLH_DNA-bd_sf"/>
</dbReference>
<sequence>MYRDKTKFPENSTTIFFLDLNSKCLCLHKNLCWEEERLINQREWKQFETGKRQDTAHLSTPSPLCPAPSFPHTISLFIPHPPSPQLPPFLPPSSSLFETTSSILFIFPLLAQKTTKATMAKKNQVARNERERNRVHQVNHGFDVLRTHLQPKNQNKKWSKADTLREAVKYIQRLQHILNQEPQQQTVSSPNTSPNYVMSSNNYPAYASKEQFSMYHSNNSYNQMPTHQMSVLPHGDSFNSPTSSVSSSSYSPTQMCYPPVSYANYQHS</sequence>
<dbReference type="InterPro" id="IPR011598">
    <property type="entry name" value="bHLH_dom"/>
</dbReference>
<dbReference type="GO" id="GO:0007423">
    <property type="term" value="P:sensory organ development"/>
    <property type="evidence" value="ECO:0007669"/>
    <property type="project" value="TreeGrafter"/>
</dbReference>
<dbReference type="CDD" id="cd19723">
    <property type="entry name" value="bHLH_TS_ASCL1_like"/>
    <property type="match status" value="1"/>
</dbReference>
<evidence type="ECO:0000259" key="6">
    <source>
        <dbReference type="PROSITE" id="PS50888"/>
    </source>
</evidence>
<evidence type="ECO:0000256" key="5">
    <source>
        <dbReference type="ARBA" id="ARBA00023242"/>
    </source>
</evidence>
<dbReference type="PANTHER" id="PTHR13935:SF153">
    <property type="entry name" value="ACHAETE-SCUTE FAMILY BHLH TRANSCRIPTION FACTOR 1"/>
    <property type="match status" value="1"/>
</dbReference>
<protein>
    <recommendedName>
        <fullName evidence="6">BHLH domain-containing protein</fullName>
    </recommendedName>
</protein>
<comment type="subcellular location">
    <subcellularLocation>
        <location evidence="1">Nucleus</location>
    </subcellularLocation>
</comment>
<accession>A0A2G5V4G4</accession>
<evidence type="ECO:0000256" key="4">
    <source>
        <dbReference type="ARBA" id="ARBA00023125"/>
    </source>
</evidence>
<dbReference type="GO" id="GO:0045944">
    <property type="term" value="P:positive regulation of transcription by RNA polymerase II"/>
    <property type="evidence" value="ECO:0007669"/>
    <property type="project" value="TreeGrafter"/>
</dbReference>
<dbReference type="GO" id="GO:0046983">
    <property type="term" value="F:protein dimerization activity"/>
    <property type="evidence" value="ECO:0007669"/>
    <property type="project" value="InterPro"/>
</dbReference>
<dbReference type="Proteomes" id="UP000230233">
    <property type="component" value="Chromosome II"/>
</dbReference>
<dbReference type="FunFam" id="4.10.280.10:FF:000029">
    <property type="entry name" value="Achaete-scute family bHLH transcription factor 1"/>
    <property type="match status" value="1"/>
</dbReference>
<dbReference type="GO" id="GO:0000977">
    <property type="term" value="F:RNA polymerase II transcription regulatory region sequence-specific DNA binding"/>
    <property type="evidence" value="ECO:0007669"/>
    <property type="project" value="TreeGrafter"/>
</dbReference>
<dbReference type="AlphaFoldDB" id="A0A2G5V4G4"/>
<keyword evidence="8" id="KW-1185">Reference proteome</keyword>